<evidence type="ECO:0000313" key="3">
    <source>
        <dbReference type="Proteomes" id="UP000285430"/>
    </source>
</evidence>
<protein>
    <submittedName>
        <fullName evidence="2">Uncharacterized protein</fullName>
    </submittedName>
</protein>
<dbReference type="EMBL" id="QUTH01007737">
    <property type="protein sequence ID" value="RHZ04041.1"/>
    <property type="molecule type" value="Genomic_DNA"/>
</dbReference>
<reference evidence="3 4" key="1">
    <citation type="submission" date="2018-08" db="EMBL/GenBank/DDBJ databases">
        <title>Aphanomyces genome sequencing and annotation.</title>
        <authorList>
            <person name="Minardi D."/>
            <person name="Oidtmann B."/>
            <person name="Van Der Giezen M."/>
            <person name="Studholme D.J."/>
        </authorList>
    </citation>
    <scope>NUCLEOTIDE SEQUENCE [LARGE SCALE GENOMIC DNA]</scope>
    <source>
        <strain evidence="2 3">Da</strain>
        <strain evidence="1 4">Sv</strain>
    </source>
</reference>
<organism evidence="2 3">
    <name type="scientific">Aphanomyces astaci</name>
    <name type="common">Crayfish plague agent</name>
    <dbReference type="NCBI Taxonomy" id="112090"/>
    <lineage>
        <taxon>Eukaryota</taxon>
        <taxon>Sar</taxon>
        <taxon>Stramenopiles</taxon>
        <taxon>Oomycota</taxon>
        <taxon>Saprolegniomycetes</taxon>
        <taxon>Saprolegniales</taxon>
        <taxon>Verrucalvaceae</taxon>
        <taxon>Aphanomyces</taxon>
    </lineage>
</organism>
<evidence type="ECO:0000313" key="2">
    <source>
        <dbReference type="EMBL" id="RHZ04041.1"/>
    </source>
</evidence>
<sequence>MENQVQRIHRQPSRSDKATVIKHLEAFLKKGKIERGPYKQATEQLNMDPHSVAYIRHTFCTRGTITSKKPGNVGPKQLIPLNSSKSSFMRCLPTNGPPSASWRYLLACP</sequence>
<evidence type="ECO:0000313" key="4">
    <source>
        <dbReference type="Proteomes" id="UP000285712"/>
    </source>
</evidence>
<accession>A0A3R6ZY22</accession>
<evidence type="ECO:0000313" key="1">
    <source>
        <dbReference type="EMBL" id="RHY88206.1"/>
    </source>
</evidence>
<dbReference type="Proteomes" id="UP000285712">
    <property type="component" value="Unassembled WGS sequence"/>
</dbReference>
<gene>
    <name evidence="1" type="ORF">DYB35_008858</name>
    <name evidence="2" type="ORF">DYB37_012244</name>
</gene>
<dbReference type="Proteomes" id="UP000285430">
    <property type="component" value="Unassembled WGS sequence"/>
</dbReference>
<dbReference type="VEuPathDB" id="FungiDB:H257_03380"/>
<dbReference type="AlphaFoldDB" id="A0A3R6ZY22"/>
<dbReference type="EMBL" id="QUTG01004431">
    <property type="protein sequence ID" value="RHY88206.1"/>
    <property type="molecule type" value="Genomic_DNA"/>
</dbReference>
<comment type="caution">
    <text evidence="2">The sequence shown here is derived from an EMBL/GenBank/DDBJ whole genome shotgun (WGS) entry which is preliminary data.</text>
</comment>
<name>A0A3R6ZY22_APHAT</name>
<proteinExistence type="predicted"/>